<evidence type="ECO:0008006" key="3">
    <source>
        <dbReference type="Google" id="ProtNLM"/>
    </source>
</evidence>
<evidence type="ECO:0000313" key="2">
    <source>
        <dbReference type="Proteomes" id="UP001500034"/>
    </source>
</evidence>
<dbReference type="Proteomes" id="UP001500034">
    <property type="component" value="Unassembled WGS sequence"/>
</dbReference>
<protein>
    <recommendedName>
        <fullName evidence="3">Transposase</fullName>
    </recommendedName>
</protein>
<reference evidence="2" key="1">
    <citation type="journal article" date="2019" name="Int. J. Syst. Evol. Microbiol.">
        <title>The Global Catalogue of Microorganisms (GCM) 10K type strain sequencing project: providing services to taxonomists for standard genome sequencing and annotation.</title>
        <authorList>
            <consortium name="The Broad Institute Genomics Platform"/>
            <consortium name="The Broad Institute Genome Sequencing Center for Infectious Disease"/>
            <person name="Wu L."/>
            <person name="Ma J."/>
        </authorList>
    </citation>
    <scope>NUCLEOTIDE SEQUENCE [LARGE SCALE GENOMIC DNA]</scope>
    <source>
        <strain evidence="2">JCM 17027</strain>
    </source>
</reference>
<name>A0ABP7QQJ1_9ACTN</name>
<dbReference type="EMBL" id="BAABCQ010000070">
    <property type="protein sequence ID" value="GAA3986063.1"/>
    <property type="molecule type" value="Genomic_DNA"/>
</dbReference>
<sequence>MGAAGTGQLTVSQDPAGRWFVSLLCDDPTVKPLPATDTAVGVDVGLEHLLTLSTGEKIANPETGGSPANV</sequence>
<evidence type="ECO:0000313" key="1">
    <source>
        <dbReference type="EMBL" id="GAA3986063.1"/>
    </source>
</evidence>
<comment type="caution">
    <text evidence="1">The sequence shown here is derived from an EMBL/GenBank/DDBJ whole genome shotgun (WGS) entry which is preliminary data.</text>
</comment>
<accession>A0ABP7QQJ1</accession>
<gene>
    <name evidence="1" type="ORF">GCM10022384_37840</name>
</gene>
<organism evidence="1 2">
    <name type="scientific">Streptomyces marokkonensis</name>
    <dbReference type="NCBI Taxonomy" id="324855"/>
    <lineage>
        <taxon>Bacteria</taxon>
        <taxon>Bacillati</taxon>
        <taxon>Actinomycetota</taxon>
        <taxon>Actinomycetes</taxon>
        <taxon>Kitasatosporales</taxon>
        <taxon>Streptomycetaceae</taxon>
        <taxon>Streptomyces</taxon>
    </lineage>
</organism>
<keyword evidence="2" id="KW-1185">Reference proteome</keyword>
<proteinExistence type="predicted"/>